<organism evidence="1 2">
    <name type="scientific">Quillaja saponaria</name>
    <name type="common">Soap bark tree</name>
    <dbReference type="NCBI Taxonomy" id="32244"/>
    <lineage>
        <taxon>Eukaryota</taxon>
        <taxon>Viridiplantae</taxon>
        <taxon>Streptophyta</taxon>
        <taxon>Embryophyta</taxon>
        <taxon>Tracheophyta</taxon>
        <taxon>Spermatophyta</taxon>
        <taxon>Magnoliopsida</taxon>
        <taxon>eudicotyledons</taxon>
        <taxon>Gunneridae</taxon>
        <taxon>Pentapetalae</taxon>
        <taxon>rosids</taxon>
        <taxon>fabids</taxon>
        <taxon>Fabales</taxon>
        <taxon>Quillajaceae</taxon>
        <taxon>Quillaja</taxon>
    </lineage>
</organism>
<keyword evidence="2" id="KW-1185">Reference proteome</keyword>
<dbReference type="Proteomes" id="UP001163823">
    <property type="component" value="Chromosome 8"/>
</dbReference>
<dbReference type="KEGG" id="qsa:O6P43_019218"/>
<protein>
    <submittedName>
        <fullName evidence="1">Formin-like protein</fullName>
    </submittedName>
</protein>
<gene>
    <name evidence="1" type="ORF">O6P43_019218</name>
</gene>
<dbReference type="EMBL" id="JARAOO010000008">
    <property type="protein sequence ID" value="KAJ7958494.1"/>
    <property type="molecule type" value="Genomic_DNA"/>
</dbReference>
<accession>A0AAD7LHW4</accession>
<name>A0AAD7LHW4_QUISA</name>
<sequence length="97" mass="11488">MWIAFRAYKSSLRADAVRSSKTMALFRKFFYRKPPDGLLEISEGVYVFDYCFTTDVMEEDEYKVYIGGIVGQFRDHLPDASFMVFNFRERTESKPDR</sequence>
<reference evidence="1" key="1">
    <citation type="journal article" date="2023" name="Science">
        <title>Elucidation of the pathway for biosynthesis of saponin adjuvants from the soapbark tree.</title>
        <authorList>
            <person name="Reed J."/>
            <person name="Orme A."/>
            <person name="El-Demerdash A."/>
            <person name="Owen C."/>
            <person name="Martin L.B.B."/>
            <person name="Misra R.C."/>
            <person name="Kikuchi S."/>
            <person name="Rejzek M."/>
            <person name="Martin A.C."/>
            <person name="Harkess A."/>
            <person name="Leebens-Mack J."/>
            <person name="Louveau T."/>
            <person name="Stephenson M.J."/>
            <person name="Osbourn A."/>
        </authorList>
    </citation>
    <scope>NUCLEOTIDE SEQUENCE</scope>
    <source>
        <strain evidence="1">S10</strain>
    </source>
</reference>
<dbReference type="AlphaFoldDB" id="A0AAD7LHW4"/>
<proteinExistence type="predicted"/>
<evidence type="ECO:0000313" key="1">
    <source>
        <dbReference type="EMBL" id="KAJ7958494.1"/>
    </source>
</evidence>
<dbReference type="PANTHER" id="PTHR45733">
    <property type="entry name" value="FORMIN-J"/>
    <property type="match status" value="1"/>
</dbReference>
<dbReference type="PANTHER" id="PTHR45733:SF8">
    <property type="entry name" value="FORMIN-J"/>
    <property type="match status" value="1"/>
</dbReference>
<comment type="caution">
    <text evidence="1">The sequence shown here is derived from an EMBL/GenBank/DDBJ whole genome shotgun (WGS) entry which is preliminary data.</text>
</comment>
<dbReference type="InterPro" id="IPR051144">
    <property type="entry name" value="Formin_homology_domain"/>
</dbReference>
<evidence type="ECO:0000313" key="2">
    <source>
        <dbReference type="Proteomes" id="UP001163823"/>
    </source>
</evidence>